<dbReference type="GO" id="GO:0005886">
    <property type="term" value="C:plasma membrane"/>
    <property type="evidence" value="ECO:0007669"/>
    <property type="project" value="UniProtKB-SubCell"/>
</dbReference>
<keyword evidence="2 10" id="KW-1003">Cell membrane</keyword>
<comment type="function">
    <text evidence="9 10">Fluoride-specific ion channel. Important for reducing fluoride concentration in the cell, thus reducing its toxicity.</text>
</comment>
<evidence type="ECO:0000313" key="11">
    <source>
        <dbReference type="EMBL" id="VEI12555.1"/>
    </source>
</evidence>
<proteinExistence type="inferred from homology"/>
<dbReference type="GO" id="GO:0046872">
    <property type="term" value="F:metal ion binding"/>
    <property type="evidence" value="ECO:0007669"/>
    <property type="project" value="UniProtKB-KW"/>
</dbReference>
<sequence>MVELLAVAIGGGFGAAARYGVDSHIPKPWGTVAVNFAGSFLLGLLVGVLRGSDAFSGGGTLSDGGKFFYALAGTGFCGGFTTFSTAAVQSIDIGVTDDSLNGGTYALIMLGGSVACAGLGMALGVLLAR</sequence>
<keyword evidence="12" id="KW-1185">Reference proteome</keyword>
<comment type="catalytic activity">
    <reaction evidence="8">
        <text>fluoride(in) = fluoride(out)</text>
        <dbReference type="Rhea" id="RHEA:76159"/>
        <dbReference type="ChEBI" id="CHEBI:17051"/>
    </reaction>
    <physiologicalReaction direction="left-to-right" evidence="8">
        <dbReference type="Rhea" id="RHEA:76160"/>
    </physiologicalReaction>
</comment>
<keyword evidence="5 10" id="KW-0472">Membrane</keyword>
<gene>
    <name evidence="10 11" type="primary">crcB</name>
    <name evidence="10" type="synonym">fluC</name>
    <name evidence="11" type="ORF">NCTC13354_00240</name>
</gene>
<protein>
    <recommendedName>
        <fullName evidence="10">Fluoride-specific ion channel FluC</fullName>
    </recommendedName>
</protein>
<evidence type="ECO:0000256" key="6">
    <source>
        <dbReference type="ARBA" id="ARBA00023303"/>
    </source>
</evidence>
<evidence type="ECO:0000256" key="10">
    <source>
        <dbReference type="HAMAP-Rule" id="MF_00454"/>
    </source>
</evidence>
<keyword evidence="3 10" id="KW-0812">Transmembrane</keyword>
<feature type="binding site" evidence="10">
    <location>
        <position position="81"/>
    </location>
    <ligand>
        <name>Na(+)</name>
        <dbReference type="ChEBI" id="CHEBI:29101"/>
        <note>structural</note>
    </ligand>
</feature>
<dbReference type="Proteomes" id="UP000269542">
    <property type="component" value="Chromosome"/>
</dbReference>
<dbReference type="RefSeq" id="WP_126415752.1">
    <property type="nucleotide sequence ID" value="NZ_LR134476.1"/>
</dbReference>
<keyword evidence="6 10" id="KW-0407">Ion channel</keyword>
<name>A0A448PC54_9ACTO</name>
<keyword evidence="4 10" id="KW-1133">Transmembrane helix</keyword>
<comment type="activity regulation">
    <text evidence="10">Na(+) is not transported, but it plays an essential structural role and its presence is essential for fluoride channel function.</text>
</comment>
<dbReference type="InterPro" id="IPR003691">
    <property type="entry name" value="FluC"/>
</dbReference>
<dbReference type="GO" id="GO:0140114">
    <property type="term" value="P:cellular detoxification of fluoride"/>
    <property type="evidence" value="ECO:0007669"/>
    <property type="project" value="UniProtKB-UniRule"/>
</dbReference>
<dbReference type="HAMAP" id="MF_00454">
    <property type="entry name" value="FluC"/>
    <property type="match status" value="1"/>
</dbReference>
<evidence type="ECO:0000256" key="5">
    <source>
        <dbReference type="ARBA" id="ARBA00023136"/>
    </source>
</evidence>
<evidence type="ECO:0000256" key="3">
    <source>
        <dbReference type="ARBA" id="ARBA00022692"/>
    </source>
</evidence>
<keyword evidence="10" id="KW-0406">Ion transport</keyword>
<evidence type="ECO:0000256" key="8">
    <source>
        <dbReference type="ARBA" id="ARBA00035585"/>
    </source>
</evidence>
<keyword evidence="10" id="KW-0915">Sodium</keyword>
<keyword evidence="10" id="KW-0813">Transport</keyword>
<feature type="transmembrane region" description="Helical" evidence="10">
    <location>
        <begin position="67"/>
        <end position="91"/>
    </location>
</feature>
<dbReference type="GO" id="GO:0062054">
    <property type="term" value="F:fluoride channel activity"/>
    <property type="evidence" value="ECO:0007669"/>
    <property type="project" value="UniProtKB-UniRule"/>
</dbReference>
<accession>A0A448PC54</accession>
<evidence type="ECO:0000256" key="2">
    <source>
        <dbReference type="ARBA" id="ARBA00022475"/>
    </source>
</evidence>
<dbReference type="EMBL" id="LR134476">
    <property type="protein sequence ID" value="VEI12555.1"/>
    <property type="molecule type" value="Genomic_DNA"/>
</dbReference>
<comment type="similarity">
    <text evidence="7 10">Belongs to the fluoride channel Fluc/FEX (TC 1.A.43) family.</text>
</comment>
<evidence type="ECO:0000256" key="1">
    <source>
        <dbReference type="ARBA" id="ARBA00004651"/>
    </source>
</evidence>
<dbReference type="Pfam" id="PF02537">
    <property type="entry name" value="CRCB"/>
    <property type="match status" value="1"/>
</dbReference>
<reference evidence="11 12" key="1">
    <citation type="submission" date="2018-12" db="EMBL/GenBank/DDBJ databases">
        <authorList>
            <consortium name="Pathogen Informatics"/>
        </authorList>
    </citation>
    <scope>NUCLEOTIDE SEQUENCE [LARGE SCALE GENOMIC DNA]</scope>
    <source>
        <strain evidence="11 12">NCTC13354</strain>
    </source>
</reference>
<keyword evidence="10" id="KW-0479">Metal-binding</keyword>
<dbReference type="KEGG" id="tbw:NCTC13354_00240"/>
<evidence type="ECO:0000256" key="4">
    <source>
        <dbReference type="ARBA" id="ARBA00022989"/>
    </source>
</evidence>
<feature type="transmembrane region" description="Helical" evidence="10">
    <location>
        <begin position="32"/>
        <end position="55"/>
    </location>
</feature>
<comment type="subcellular location">
    <subcellularLocation>
        <location evidence="1 10">Cell membrane</location>
        <topology evidence="1 10">Multi-pass membrane protein</topology>
    </subcellularLocation>
</comment>
<evidence type="ECO:0000256" key="9">
    <source>
        <dbReference type="ARBA" id="ARBA00049940"/>
    </source>
</evidence>
<dbReference type="AlphaFoldDB" id="A0A448PC54"/>
<feature type="binding site" evidence="10">
    <location>
        <position position="78"/>
    </location>
    <ligand>
        <name>Na(+)</name>
        <dbReference type="ChEBI" id="CHEBI:29101"/>
        <note>structural</note>
    </ligand>
</feature>
<organism evidence="11 12">
    <name type="scientific">Trueperella bialowiezensis</name>
    <dbReference type="NCBI Taxonomy" id="312285"/>
    <lineage>
        <taxon>Bacteria</taxon>
        <taxon>Bacillati</taxon>
        <taxon>Actinomycetota</taxon>
        <taxon>Actinomycetes</taxon>
        <taxon>Actinomycetales</taxon>
        <taxon>Actinomycetaceae</taxon>
        <taxon>Trueperella</taxon>
    </lineage>
</organism>
<feature type="transmembrane region" description="Helical" evidence="10">
    <location>
        <begin position="103"/>
        <end position="128"/>
    </location>
</feature>
<evidence type="ECO:0000256" key="7">
    <source>
        <dbReference type="ARBA" id="ARBA00035120"/>
    </source>
</evidence>
<evidence type="ECO:0000313" key="12">
    <source>
        <dbReference type="Proteomes" id="UP000269542"/>
    </source>
</evidence>